<reference evidence="2" key="1">
    <citation type="journal article" date="2014" name="Int. J. Syst. Evol. Microbiol.">
        <title>Complete genome sequence of Corynebacterium casei LMG S-19264T (=DSM 44701T), isolated from a smear-ripened cheese.</title>
        <authorList>
            <consortium name="US DOE Joint Genome Institute (JGI-PGF)"/>
            <person name="Walter F."/>
            <person name="Albersmeier A."/>
            <person name="Kalinowski J."/>
            <person name="Ruckert C."/>
        </authorList>
    </citation>
    <scope>NUCLEOTIDE SEQUENCE</scope>
    <source>
        <strain evidence="2">CGMCC 4.7430</strain>
    </source>
</reference>
<sequence length="49" mass="5364">MGNRHRYGQDAYERLAAFSILYTALAAILYVAVDKYLAGSFDFGGAMKG</sequence>
<keyword evidence="1" id="KW-0472">Membrane</keyword>
<accession>A0A917ZZS9</accession>
<name>A0A917ZZS9_9ACTN</name>
<protein>
    <submittedName>
        <fullName evidence="2">Uncharacterized protein</fullName>
    </submittedName>
</protein>
<organism evidence="2 3">
    <name type="scientific">Nonomuraea glycinis</name>
    <dbReference type="NCBI Taxonomy" id="2047744"/>
    <lineage>
        <taxon>Bacteria</taxon>
        <taxon>Bacillati</taxon>
        <taxon>Actinomycetota</taxon>
        <taxon>Actinomycetes</taxon>
        <taxon>Streptosporangiales</taxon>
        <taxon>Streptosporangiaceae</taxon>
        <taxon>Nonomuraea</taxon>
    </lineage>
</organism>
<dbReference type="Proteomes" id="UP000660745">
    <property type="component" value="Unassembled WGS sequence"/>
</dbReference>
<comment type="caution">
    <text evidence="2">The sequence shown here is derived from an EMBL/GenBank/DDBJ whole genome shotgun (WGS) entry which is preliminary data.</text>
</comment>
<proteinExistence type="predicted"/>
<evidence type="ECO:0000313" key="2">
    <source>
        <dbReference type="EMBL" id="GGP02289.1"/>
    </source>
</evidence>
<keyword evidence="1" id="KW-1133">Transmembrane helix</keyword>
<evidence type="ECO:0000313" key="3">
    <source>
        <dbReference type="Proteomes" id="UP000660745"/>
    </source>
</evidence>
<dbReference type="RefSeq" id="WP_189137127.1">
    <property type="nucleotide sequence ID" value="NZ_BMNK01000001.1"/>
</dbReference>
<evidence type="ECO:0000256" key="1">
    <source>
        <dbReference type="SAM" id="Phobius"/>
    </source>
</evidence>
<gene>
    <name evidence="2" type="ORF">GCM10012278_08930</name>
</gene>
<dbReference type="EMBL" id="BMNK01000001">
    <property type="protein sequence ID" value="GGP02289.1"/>
    <property type="molecule type" value="Genomic_DNA"/>
</dbReference>
<reference evidence="2" key="2">
    <citation type="submission" date="2020-09" db="EMBL/GenBank/DDBJ databases">
        <authorList>
            <person name="Sun Q."/>
            <person name="Zhou Y."/>
        </authorList>
    </citation>
    <scope>NUCLEOTIDE SEQUENCE</scope>
    <source>
        <strain evidence="2">CGMCC 4.7430</strain>
    </source>
</reference>
<feature type="transmembrane region" description="Helical" evidence="1">
    <location>
        <begin position="12"/>
        <end position="33"/>
    </location>
</feature>
<keyword evidence="3" id="KW-1185">Reference proteome</keyword>
<dbReference type="AlphaFoldDB" id="A0A917ZZS9"/>
<keyword evidence="1" id="KW-0812">Transmembrane</keyword>